<name>Q1JW35_DESA6</name>
<evidence type="ECO:0000313" key="2">
    <source>
        <dbReference type="EMBL" id="EAT14453.1"/>
    </source>
</evidence>
<keyword evidence="3" id="KW-1185">Reference proteome</keyword>
<organism evidence="2 3">
    <name type="scientific">Desulfuromonas acetoxidans (strain DSM 684 / 11070)</name>
    <dbReference type="NCBI Taxonomy" id="281689"/>
    <lineage>
        <taxon>Bacteria</taxon>
        <taxon>Pseudomonadati</taxon>
        <taxon>Thermodesulfobacteriota</taxon>
        <taxon>Desulfuromonadia</taxon>
        <taxon>Desulfuromonadales</taxon>
        <taxon>Desulfuromonadaceae</taxon>
        <taxon>Desulfuromonas</taxon>
    </lineage>
</organism>
<protein>
    <recommendedName>
        <fullName evidence="1">CGGC domain-containing protein</fullName>
    </recommendedName>
</protein>
<dbReference type="Proteomes" id="UP000005695">
    <property type="component" value="Unassembled WGS sequence"/>
</dbReference>
<gene>
    <name evidence="2" type="ORF">Dace_0461</name>
</gene>
<dbReference type="InterPro" id="IPR014925">
    <property type="entry name" value="CGGC_dom"/>
</dbReference>
<evidence type="ECO:0000259" key="1">
    <source>
        <dbReference type="SMART" id="SM01078"/>
    </source>
</evidence>
<dbReference type="OrthoDB" id="9789971at2"/>
<dbReference type="RefSeq" id="WP_006002730.1">
    <property type="nucleotide sequence ID" value="NZ_AAEW02000026.1"/>
</dbReference>
<reference evidence="2" key="2">
    <citation type="submission" date="2006-05" db="EMBL/GenBank/DDBJ databases">
        <title>Sequencing of the draft genome and assembly of Desulfuromonas acetoxidans DSM 684.</title>
        <authorList>
            <consortium name="US DOE Joint Genome Institute (JGI-PGF)"/>
            <person name="Copeland A."/>
            <person name="Lucas S."/>
            <person name="Lapidus A."/>
            <person name="Barry K."/>
            <person name="Detter J.C."/>
            <person name="Glavina del Rio T."/>
            <person name="Hammon N."/>
            <person name="Israni S."/>
            <person name="Dalin E."/>
            <person name="Tice H."/>
            <person name="Bruce D."/>
            <person name="Pitluck S."/>
            <person name="Richardson P."/>
        </authorList>
    </citation>
    <scope>NUCLEOTIDE SEQUENCE [LARGE SCALE GENOMIC DNA]</scope>
    <source>
        <strain evidence="2">DSM 684</strain>
    </source>
</reference>
<evidence type="ECO:0000313" key="3">
    <source>
        <dbReference type="Proteomes" id="UP000005695"/>
    </source>
</evidence>
<reference evidence="2" key="1">
    <citation type="submission" date="2006-05" db="EMBL/GenBank/DDBJ databases">
        <title>Annotation of the draft genome assembly of Desulfuromonas acetoxidans DSM 684.</title>
        <authorList>
            <consortium name="US DOE Joint Genome Institute (JGI-ORNL)"/>
            <person name="Larimer F."/>
            <person name="Land M."/>
            <person name="Hauser L."/>
        </authorList>
    </citation>
    <scope>NUCLEOTIDE SEQUENCE [LARGE SCALE GENOMIC DNA]</scope>
    <source>
        <strain evidence="2">DSM 684</strain>
    </source>
</reference>
<dbReference type="Pfam" id="PF08821">
    <property type="entry name" value="CGGC"/>
    <property type="match status" value="1"/>
</dbReference>
<sequence>MTEIKEKTYLVIVQCHIVQERCSGFHCEKALYDRTGGFAVYPETINFRSLSLTCGGCCGRALHRKLTNLIRQAQKRDGISKEDIVVHLSSCITKDNYHAPTCPHLDYLKTLIGKLGLDLVEDTWISKTAEKRRQEGLYRNNQCMKETPHG</sequence>
<feature type="domain" description="CGGC" evidence="1">
    <location>
        <begin position="9"/>
        <end position="124"/>
    </location>
</feature>
<dbReference type="EMBL" id="AAEW02000026">
    <property type="protein sequence ID" value="EAT14453.1"/>
    <property type="molecule type" value="Genomic_DNA"/>
</dbReference>
<dbReference type="SMART" id="SM01078">
    <property type="entry name" value="CGGC"/>
    <property type="match status" value="1"/>
</dbReference>
<accession>Q1JW35</accession>
<comment type="caution">
    <text evidence="2">The sequence shown here is derived from an EMBL/GenBank/DDBJ whole genome shotgun (WGS) entry which is preliminary data.</text>
</comment>
<proteinExistence type="predicted"/>
<dbReference type="AlphaFoldDB" id="Q1JW35"/>